<feature type="compositionally biased region" description="Basic and acidic residues" evidence="6">
    <location>
        <begin position="409"/>
        <end position="424"/>
    </location>
</feature>
<dbReference type="SUPFAM" id="SSF50044">
    <property type="entry name" value="SH3-domain"/>
    <property type="match status" value="1"/>
</dbReference>
<dbReference type="Pfam" id="PF14604">
    <property type="entry name" value="SH3_9"/>
    <property type="match status" value="1"/>
</dbReference>
<dbReference type="SMART" id="SM00593">
    <property type="entry name" value="RUN"/>
    <property type="match status" value="1"/>
</dbReference>
<sequence>MDSPPKLSGETLIVHHIPLMHCQVSGGHKGGCAGSLLRDTPFIPPENLGLSRTTSLPERDLLHGEALLYSSLFQTSSGTWASHHKSRQRPTLRHNPFLCRADGEEDEGDGLSGYQEDCSFDLHGDTTDFHSFSSEPFHLHRSGGPPLSPLNPQRPLSSGSNVSMDCGEQDWADDEEDEDHMMSGQDSGRDSERSYCALSHSCGRHCESQTYGSDSSCNSSDGVLVNFSAIYSKLNNAVPEQPQWCGDSNQNRLSDHPGDSGLFPLLREPLLSTSSSCSAEHQAFDLDANCNSCPPSGHSERAPCVQSQAPCVQSQARLVVATQNYYKLVTCDLSHSSPSPAPSSNNSSDEQSRGSPTPSQPTQPSHYYLFRQQPLGLEEEEVEEEQEDAQVSGSAGVEGQVYVNTAPRRAGEGRPRSRSYDRNLDVCQGPPLAAVERMLSCPVRLSDSGAPALTPPPRVTSFAEIARSKRRAGAALHSPSAKCLAEPCPATASSHSSTDYSPIEEHTTDLGPSTAESRTYDGPRAQHKAQGTPPSAGHLQMLCLDAEGPSSVVRYSKEQRPTTLPIQPFTFQHQFSSKAPRPLVPLLPVSGSGTDSGGEREEDMFVSAAAYAPLRQQAPPGGSVRPSPLGSYSPVQLPGTQHSSNSVSLDGAHQQSPVLVKQGPSTPPPSSLAAKRGAMLPALSTLQGQVLPTLSTLQPADTLSSLGHGESSGLRGTPARCHAHHLSPQALRWREYRRRNPLAPGGPAQRPVRHNVFDFPPAHTQDRRNGAAPSCTFDQNYLGLTEKPPEEFCLSPDTSSHSSPQPHLAVDLLQKKGLVKAVNTAIDLIVAHFGTTRDPDVKSKLGNSWVSPNVGHLILKYLCPALHSLLTDGLKPYVRDLIIGQRRCGPWSLVEASTQPGPSTRLLHSLFCKISQYSELTSPSMRLNAFIMGLLNLKSLELWFSVLHNHEDMIAAYYQPWGFLALSQGPCRALFEELLLLLQPLALLPFDLDVLFEPCLLQKGREHLRRKELLCGNTLSLHQSERSTFQLMRGQSSSPSERGQARGEDGADPAGEASVTAGRGSTCQKAKEGWWYQLMQSSQVYIDQSTQGSKFTKAERRRRSSERQAPPTREGVVEGAESGPIRCSSEGSSVVPKGRLSWMGSPPEIALNHDKDSSVENQGLRWGHLFGATGSSSQEGREAPSGWLHLDSSVFSRVAQSITAGSEKRPQSTTPMAAALCHHEPTEPGHLSFHRGDVLRVLRQSDPDTLLCSRGTSRGLVPIVYVSLSGMEDSQDQSEAGGWTLDSQDQCETGELRWTEHSQDQSRHEV</sequence>
<feature type="region of interest" description="Disordered" evidence="6">
    <location>
        <begin position="334"/>
        <end position="365"/>
    </location>
</feature>
<dbReference type="Gene3D" id="2.30.30.40">
    <property type="entry name" value="SH3 Domains"/>
    <property type="match status" value="1"/>
</dbReference>
<feature type="region of interest" description="Disordered" evidence="6">
    <location>
        <begin position="377"/>
        <end position="424"/>
    </location>
</feature>
<dbReference type="Pfam" id="PF02759">
    <property type="entry name" value="RUN"/>
    <property type="match status" value="1"/>
</dbReference>
<dbReference type="InterPro" id="IPR037213">
    <property type="entry name" value="Run_dom_sf"/>
</dbReference>
<evidence type="ECO:0000256" key="3">
    <source>
        <dbReference type="ARBA" id="ARBA00022490"/>
    </source>
</evidence>
<evidence type="ECO:0000256" key="5">
    <source>
        <dbReference type="PROSITE-ProRule" id="PRU00192"/>
    </source>
</evidence>
<keyword evidence="10" id="KW-1185">Reference proteome</keyword>
<name>A0A3B3ZQM9_9GOBI</name>
<dbReference type="PANTHER" id="PTHR15591:SF14">
    <property type="entry name" value="AP-4 COMPLEX ACCESSORY SUBUNIT RUSC2"/>
    <property type="match status" value="1"/>
</dbReference>
<dbReference type="PROSITE" id="PS50002">
    <property type="entry name" value="SH3"/>
    <property type="match status" value="1"/>
</dbReference>
<feature type="region of interest" description="Disordered" evidence="6">
    <location>
        <begin position="1087"/>
        <end position="1139"/>
    </location>
</feature>
<feature type="region of interest" description="Disordered" evidence="6">
    <location>
        <begin position="485"/>
        <end position="537"/>
    </location>
</feature>
<feature type="region of interest" description="Disordered" evidence="6">
    <location>
        <begin position="614"/>
        <end position="653"/>
    </location>
</feature>
<feature type="compositionally biased region" description="Polar residues" evidence="6">
    <location>
        <begin position="638"/>
        <end position="653"/>
    </location>
</feature>
<protein>
    <submittedName>
        <fullName evidence="9">Uncharacterized protein</fullName>
    </submittedName>
</protein>
<dbReference type="InterPro" id="IPR036028">
    <property type="entry name" value="SH3-like_dom_sf"/>
</dbReference>
<evidence type="ECO:0000259" key="8">
    <source>
        <dbReference type="PROSITE" id="PS50826"/>
    </source>
</evidence>
<dbReference type="InterPro" id="IPR001452">
    <property type="entry name" value="SH3_domain"/>
</dbReference>
<dbReference type="Ensembl" id="ENSPMGT00000007427.1">
    <property type="protein sequence ID" value="ENSPMGP00000006987.1"/>
    <property type="gene ID" value="ENSPMGG00000005822.1"/>
</dbReference>
<evidence type="ECO:0000313" key="9">
    <source>
        <dbReference type="Ensembl" id="ENSPMGP00000006987.1"/>
    </source>
</evidence>
<dbReference type="STRING" id="409849.ENSPMGP00000006987"/>
<dbReference type="PROSITE" id="PS50826">
    <property type="entry name" value="RUN"/>
    <property type="match status" value="1"/>
</dbReference>
<feature type="region of interest" description="Disordered" evidence="6">
    <location>
        <begin position="135"/>
        <end position="189"/>
    </location>
</feature>
<evidence type="ECO:0000313" key="10">
    <source>
        <dbReference type="Proteomes" id="UP000261520"/>
    </source>
</evidence>
<feature type="region of interest" description="Disordered" evidence="6">
    <location>
        <begin position="1030"/>
        <end position="1064"/>
    </location>
</feature>
<feature type="compositionally biased region" description="Acidic residues" evidence="6">
    <location>
        <begin position="167"/>
        <end position="179"/>
    </location>
</feature>
<reference evidence="9" key="2">
    <citation type="submission" date="2025-09" db="UniProtKB">
        <authorList>
            <consortium name="Ensembl"/>
        </authorList>
    </citation>
    <scope>IDENTIFICATION</scope>
</reference>
<dbReference type="SUPFAM" id="SSF140741">
    <property type="entry name" value="RUN domain-like"/>
    <property type="match status" value="1"/>
</dbReference>
<proteinExistence type="predicted"/>
<dbReference type="FunFam" id="1.20.58.900:FF:000006">
    <property type="entry name" value="RUN and SH3 domain containing 1"/>
    <property type="match status" value="1"/>
</dbReference>
<evidence type="ECO:0000256" key="1">
    <source>
        <dbReference type="ARBA" id="ARBA00004496"/>
    </source>
</evidence>
<feature type="compositionally biased region" description="Low complexity" evidence="6">
    <location>
        <begin position="334"/>
        <end position="348"/>
    </location>
</feature>
<organism evidence="9 10">
    <name type="scientific">Periophthalmus magnuspinnatus</name>
    <dbReference type="NCBI Taxonomy" id="409849"/>
    <lineage>
        <taxon>Eukaryota</taxon>
        <taxon>Metazoa</taxon>
        <taxon>Chordata</taxon>
        <taxon>Craniata</taxon>
        <taxon>Vertebrata</taxon>
        <taxon>Euteleostomi</taxon>
        <taxon>Actinopterygii</taxon>
        <taxon>Neopterygii</taxon>
        <taxon>Teleostei</taxon>
        <taxon>Neoteleostei</taxon>
        <taxon>Acanthomorphata</taxon>
        <taxon>Gobiaria</taxon>
        <taxon>Gobiiformes</taxon>
        <taxon>Gobioidei</taxon>
        <taxon>Gobiidae</taxon>
        <taxon>Oxudercinae</taxon>
        <taxon>Periophthalmus</taxon>
    </lineage>
</organism>
<feature type="compositionally biased region" description="Polar residues" evidence="6">
    <location>
        <begin position="1030"/>
        <end position="1041"/>
    </location>
</feature>
<comment type="subcellular location">
    <subcellularLocation>
        <location evidence="1">Cytoplasm</location>
    </subcellularLocation>
</comment>
<dbReference type="SMART" id="SM00326">
    <property type="entry name" value="SH3"/>
    <property type="match status" value="1"/>
</dbReference>
<dbReference type="Proteomes" id="UP000261520">
    <property type="component" value="Unplaced"/>
</dbReference>
<keyword evidence="2 5" id="KW-0728">SH3 domain</keyword>
<accession>A0A3B3ZQM9</accession>
<dbReference type="InterPro" id="IPR047343">
    <property type="entry name" value="RUSC1_2"/>
</dbReference>
<dbReference type="InterPro" id="IPR004012">
    <property type="entry name" value="Run_dom"/>
</dbReference>
<dbReference type="GO" id="GO:0031410">
    <property type="term" value="C:cytoplasmic vesicle"/>
    <property type="evidence" value="ECO:0007669"/>
    <property type="project" value="TreeGrafter"/>
</dbReference>
<feature type="compositionally biased region" description="Polar residues" evidence="6">
    <location>
        <begin position="150"/>
        <end position="163"/>
    </location>
</feature>
<evidence type="ECO:0000256" key="2">
    <source>
        <dbReference type="ARBA" id="ARBA00022443"/>
    </source>
</evidence>
<evidence type="ECO:0000259" key="7">
    <source>
        <dbReference type="PROSITE" id="PS50002"/>
    </source>
</evidence>
<feature type="compositionally biased region" description="Acidic residues" evidence="6">
    <location>
        <begin position="377"/>
        <end position="388"/>
    </location>
</feature>
<keyword evidence="4" id="KW-0597">Phosphoprotein</keyword>
<dbReference type="PANTHER" id="PTHR15591">
    <property type="entry name" value="RUN AND SH3 DOMAIN CONTAINING"/>
    <property type="match status" value="1"/>
</dbReference>
<reference evidence="9" key="1">
    <citation type="submission" date="2025-08" db="UniProtKB">
        <authorList>
            <consortium name="Ensembl"/>
        </authorList>
    </citation>
    <scope>IDENTIFICATION</scope>
</reference>
<evidence type="ECO:0000256" key="6">
    <source>
        <dbReference type="SAM" id="MobiDB-lite"/>
    </source>
</evidence>
<dbReference type="Gene3D" id="1.20.58.900">
    <property type="match status" value="1"/>
</dbReference>
<feature type="domain" description="SH3" evidence="7">
    <location>
        <begin position="1212"/>
        <end position="1271"/>
    </location>
</feature>
<keyword evidence="3" id="KW-0963">Cytoplasm</keyword>
<evidence type="ECO:0000256" key="4">
    <source>
        <dbReference type="ARBA" id="ARBA00022553"/>
    </source>
</evidence>
<feature type="compositionally biased region" description="Low complexity" evidence="6">
    <location>
        <begin position="355"/>
        <end position="365"/>
    </location>
</feature>
<feature type="domain" description="RUN" evidence="8">
    <location>
        <begin position="853"/>
        <end position="997"/>
    </location>
</feature>
<feature type="compositionally biased region" description="Polar residues" evidence="6">
    <location>
        <begin position="491"/>
        <end position="500"/>
    </location>
</feature>